<organism evidence="2 3">
    <name type="scientific">Alcanivorax borkumensis (strain ATCC 700651 / DSM 11573 / NCIMB 13689 / SK2)</name>
    <dbReference type="NCBI Taxonomy" id="393595"/>
    <lineage>
        <taxon>Bacteria</taxon>
        <taxon>Pseudomonadati</taxon>
        <taxon>Pseudomonadota</taxon>
        <taxon>Gammaproteobacteria</taxon>
        <taxon>Oceanospirillales</taxon>
        <taxon>Alcanivoracaceae</taxon>
        <taxon>Alcanivorax</taxon>
    </lineage>
</organism>
<reference evidence="2 3" key="1">
    <citation type="journal article" date="2006" name="Nat. Biotechnol.">
        <title>Genome sequence of the ubiquitous hydrocarbon-degrading marine bacterium Alcanivorax borkumensis.</title>
        <authorList>
            <person name="Schneiker S."/>
            <person name="Martins dos Santos V.A.P."/>
            <person name="Bartels D."/>
            <person name="Bekel T."/>
            <person name="Brecht M."/>
            <person name="Buhrmester J."/>
            <person name="Chernikova T.N."/>
            <person name="Denaro R."/>
            <person name="Ferrer M."/>
            <person name="Gertler C."/>
            <person name="Goesmann A."/>
            <person name="Golyshina O.V."/>
            <person name="Kaminski F."/>
            <person name="Khachane A.N."/>
            <person name="Lang S."/>
            <person name="Linke B."/>
            <person name="McHardy A.C."/>
            <person name="Meyer F."/>
            <person name="Nechitaylo T."/>
            <person name="Puehler A."/>
            <person name="Regenhardt D."/>
            <person name="Rupp O."/>
            <person name="Sabirova J.S."/>
            <person name="Selbitschka W."/>
            <person name="Yakimov M.M."/>
            <person name="Timmis K.N."/>
            <person name="Vorhoelter F.-J."/>
            <person name="Weidner S."/>
            <person name="Kaiser O."/>
            <person name="Golyshin P.N."/>
        </authorList>
    </citation>
    <scope>NUCLEOTIDE SEQUENCE [LARGE SCALE GENOMIC DNA]</scope>
    <source>
        <strain evidence="3">ATCC 700651 / DSM 11573 / NCIMB 13689 / SK2</strain>
    </source>
</reference>
<comment type="similarity">
    <text evidence="1">Belongs to the transposase 8 family.</text>
</comment>
<accession>Q0VT45</accession>
<dbReference type="EMBL" id="AM286690">
    <property type="protein sequence ID" value="CAL15675.1"/>
    <property type="molecule type" value="Genomic_DNA"/>
</dbReference>
<sequence>MTRKRRSFTPEFKQEVASLVLDQGYTVSQTSTSLGVVKSVLRRGVKPLEAERQGVTPKKAVLLPGAAPDARA</sequence>
<name>Q0VT45_ALCBS</name>
<dbReference type="GO" id="GO:0003677">
    <property type="term" value="F:DNA binding"/>
    <property type="evidence" value="ECO:0007669"/>
    <property type="project" value="InterPro"/>
</dbReference>
<proteinExistence type="inferred from homology"/>
<dbReference type="eggNOG" id="COG2963">
    <property type="taxonomic scope" value="Bacteria"/>
</dbReference>
<evidence type="ECO:0000313" key="3">
    <source>
        <dbReference type="Proteomes" id="UP000008871"/>
    </source>
</evidence>
<dbReference type="STRING" id="393595.ABO_0227"/>
<evidence type="ECO:0000313" key="2">
    <source>
        <dbReference type="EMBL" id="CAL15675.1"/>
    </source>
</evidence>
<dbReference type="SUPFAM" id="SSF46689">
    <property type="entry name" value="Homeodomain-like"/>
    <property type="match status" value="1"/>
</dbReference>
<dbReference type="AlphaFoldDB" id="Q0VT45"/>
<dbReference type="HOGENOM" id="CLU_027402_33_9_6"/>
<dbReference type="GO" id="GO:0006313">
    <property type="term" value="P:DNA transposition"/>
    <property type="evidence" value="ECO:0007669"/>
    <property type="project" value="InterPro"/>
</dbReference>
<dbReference type="KEGG" id="abo:ABO_0227"/>
<gene>
    <name evidence="2" type="ordered locus">ABO_0227</name>
</gene>
<dbReference type="Proteomes" id="UP000008871">
    <property type="component" value="Chromosome"/>
</dbReference>
<evidence type="ECO:0000256" key="1">
    <source>
        <dbReference type="ARBA" id="ARBA00009964"/>
    </source>
</evidence>
<keyword evidence="3" id="KW-1185">Reference proteome</keyword>
<dbReference type="Pfam" id="PF01527">
    <property type="entry name" value="HTH_Tnp_1"/>
    <property type="match status" value="1"/>
</dbReference>
<dbReference type="InterPro" id="IPR009057">
    <property type="entry name" value="Homeodomain-like_sf"/>
</dbReference>
<dbReference type="GO" id="GO:0004803">
    <property type="term" value="F:transposase activity"/>
    <property type="evidence" value="ECO:0007669"/>
    <property type="project" value="InterPro"/>
</dbReference>
<dbReference type="InterPro" id="IPR002514">
    <property type="entry name" value="Transposase_8"/>
</dbReference>
<protein>
    <submittedName>
        <fullName evidence="2">Transposase, putative</fullName>
    </submittedName>
</protein>